<accession>A0A0C1UJW3</accession>
<keyword evidence="1" id="KW-0472">Membrane</keyword>
<feature type="transmembrane region" description="Helical" evidence="1">
    <location>
        <begin position="12"/>
        <end position="29"/>
    </location>
</feature>
<reference evidence="2 3" key="1">
    <citation type="journal article" date="2015" name="Infect. Genet. Evol.">
        <title>Genomic sequences of six botulinum neurotoxin-producing strains representing three clostridial species illustrate the mobility and diversity of botulinum neurotoxin genes.</title>
        <authorList>
            <person name="Smith T.J."/>
            <person name="Hill K.K."/>
            <person name="Xie G."/>
            <person name="Foley B.T."/>
            <person name="Williamson C.H."/>
            <person name="Foster J.T."/>
            <person name="Johnson S.L."/>
            <person name="Chertkov O."/>
            <person name="Teshima H."/>
            <person name="Gibbons H.S."/>
            <person name="Johnsky L.A."/>
            <person name="Karavis M.A."/>
            <person name="Smith L.A."/>
        </authorList>
    </citation>
    <scope>NUCLEOTIDE SEQUENCE [LARGE SCALE GENOMIC DNA]</scope>
    <source>
        <strain evidence="2 3">CDC 2741</strain>
    </source>
</reference>
<sequence length="211" mass="24725">MFKKFLKNKKILTYILGGIIIFLSSYFVYTNILSKENVYSLAKEASSTNSKPLKFNSKNKIEFFIKYSNCKDFIEDTQMNEMVERDKDKLNGLKEAELEEIYKSYGYKLEKFTKDQVIFIKEIEGYNYEADNYFIGIGENNVVIYNKKQDGNITIEEPLIKNVRSEEDKAITLDYIKDKGNLMESLYKGKKEYQFKTKEEAIEYAQALCSS</sequence>
<comment type="caution">
    <text evidence="2">The sequence shown here is derived from an EMBL/GenBank/DDBJ whole genome shotgun (WGS) entry which is preliminary data.</text>
</comment>
<keyword evidence="3" id="KW-1185">Reference proteome</keyword>
<gene>
    <name evidence="2" type="ORF">U732_2972</name>
</gene>
<dbReference type="EMBL" id="AYSO01000014">
    <property type="protein sequence ID" value="KIE47570.1"/>
    <property type="molecule type" value="Genomic_DNA"/>
</dbReference>
<evidence type="ECO:0000256" key="1">
    <source>
        <dbReference type="SAM" id="Phobius"/>
    </source>
</evidence>
<proteinExistence type="predicted"/>
<dbReference type="STRING" id="29341.RSJ17_08550"/>
<dbReference type="OrthoDB" id="2082016at2"/>
<keyword evidence="1" id="KW-0812">Transmembrane</keyword>
<organism evidence="2 3">
    <name type="scientific">Clostridium argentinense CDC 2741</name>
    <dbReference type="NCBI Taxonomy" id="1418104"/>
    <lineage>
        <taxon>Bacteria</taxon>
        <taxon>Bacillati</taxon>
        <taxon>Bacillota</taxon>
        <taxon>Clostridia</taxon>
        <taxon>Eubacteriales</taxon>
        <taxon>Clostridiaceae</taxon>
        <taxon>Clostridium</taxon>
    </lineage>
</organism>
<evidence type="ECO:0000313" key="3">
    <source>
        <dbReference type="Proteomes" id="UP000031366"/>
    </source>
</evidence>
<name>A0A0C1UJW3_9CLOT</name>
<dbReference type="AlphaFoldDB" id="A0A0C1UJW3"/>
<dbReference type="Proteomes" id="UP000031366">
    <property type="component" value="Unassembled WGS sequence"/>
</dbReference>
<keyword evidence="1" id="KW-1133">Transmembrane helix</keyword>
<evidence type="ECO:0000313" key="2">
    <source>
        <dbReference type="EMBL" id="KIE47570.1"/>
    </source>
</evidence>
<protein>
    <recommendedName>
        <fullName evidence="4">Bypass of forespore C C-terminal domain-containing protein</fullName>
    </recommendedName>
</protein>
<dbReference type="RefSeq" id="WP_039631323.1">
    <property type="nucleotide sequence ID" value="NZ_AYSO01000014.1"/>
</dbReference>
<evidence type="ECO:0008006" key="4">
    <source>
        <dbReference type="Google" id="ProtNLM"/>
    </source>
</evidence>